<organism evidence="1">
    <name type="scientific">Rhizophora mucronata</name>
    <name type="common">Asiatic mangrove</name>
    <dbReference type="NCBI Taxonomy" id="61149"/>
    <lineage>
        <taxon>Eukaryota</taxon>
        <taxon>Viridiplantae</taxon>
        <taxon>Streptophyta</taxon>
        <taxon>Embryophyta</taxon>
        <taxon>Tracheophyta</taxon>
        <taxon>Spermatophyta</taxon>
        <taxon>Magnoliopsida</taxon>
        <taxon>eudicotyledons</taxon>
        <taxon>Gunneridae</taxon>
        <taxon>Pentapetalae</taxon>
        <taxon>rosids</taxon>
        <taxon>fabids</taxon>
        <taxon>Malpighiales</taxon>
        <taxon>Rhizophoraceae</taxon>
        <taxon>Rhizophora</taxon>
    </lineage>
</organism>
<protein>
    <submittedName>
        <fullName evidence="1">Serine/threonine-protein phosphatase</fullName>
    </submittedName>
</protein>
<reference evidence="1" key="1">
    <citation type="submission" date="2018-02" db="EMBL/GenBank/DDBJ databases">
        <title>Rhizophora mucronata_Transcriptome.</title>
        <authorList>
            <person name="Meera S.P."/>
            <person name="Sreeshan A."/>
            <person name="Augustine A."/>
        </authorList>
    </citation>
    <scope>NUCLEOTIDE SEQUENCE</scope>
    <source>
        <tissue evidence="1">Leaf</tissue>
    </source>
</reference>
<dbReference type="AlphaFoldDB" id="A0A2P2MMI4"/>
<evidence type="ECO:0000313" key="1">
    <source>
        <dbReference type="EMBL" id="MBX31456.1"/>
    </source>
</evidence>
<name>A0A2P2MMI4_RHIMU</name>
<sequence>MKVVRLHKFMDFMMSAYGSMAMPMFGRSSQICLTIFRLQHWLNQKYSVSMVDCLPPLKPLITFEILIVFKKFPMRVLCVIFCGLTPTIVVVGESHQEVLDIPLAKTYQSNLIIQIT</sequence>
<dbReference type="EMBL" id="GGEC01050972">
    <property type="protein sequence ID" value="MBX31456.1"/>
    <property type="molecule type" value="Transcribed_RNA"/>
</dbReference>
<accession>A0A2P2MMI4</accession>
<proteinExistence type="predicted"/>